<dbReference type="RefSeq" id="WP_161824860.1">
    <property type="nucleotide sequence ID" value="NZ_WVIC01000012.1"/>
</dbReference>
<protein>
    <submittedName>
        <fullName evidence="2">Uncharacterized protein</fullName>
    </submittedName>
</protein>
<evidence type="ECO:0000313" key="2">
    <source>
        <dbReference type="EMBL" id="NCJ06380.1"/>
    </source>
</evidence>
<proteinExistence type="predicted"/>
<keyword evidence="1" id="KW-0472">Membrane</keyword>
<reference evidence="2" key="1">
    <citation type="submission" date="2019-12" db="EMBL/GenBank/DDBJ databases">
        <title>High-Quality draft genome sequences of three cyanobacteria isolated from the limestone walls of the Old Cathedral of Coimbra.</title>
        <authorList>
            <person name="Tiago I."/>
            <person name="Soares F."/>
            <person name="Portugal A."/>
        </authorList>
    </citation>
    <scope>NUCLEOTIDE SEQUENCE [LARGE SCALE GENOMIC DNA]</scope>
    <source>
        <strain evidence="2">C</strain>
    </source>
</reference>
<organism evidence="2 3">
    <name type="scientific">Petrachloros mirabilis ULC683</name>
    <dbReference type="NCBI Taxonomy" id="2781853"/>
    <lineage>
        <taxon>Bacteria</taxon>
        <taxon>Bacillati</taxon>
        <taxon>Cyanobacteriota</taxon>
        <taxon>Cyanophyceae</taxon>
        <taxon>Synechococcales</taxon>
        <taxon>Petrachlorosaceae</taxon>
        <taxon>Petrachloros</taxon>
        <taxon>Petrachloros mirabilis</taxon>
    </lineage>
</organism>
<accession>A0A8K2A7W3</accession>
<keyword evidence="3" id="KW-1185">Reference proteome</keyword>
<comment type="caution">
    <text evidence="2">The sequence shown here is derived from an EMBL/GenBank/DDBJ whole genome shotgun (WGS) entry which is preliminary data.</text>
</comment>
<sequence>MKSEYIWLCVTGVVGVLWLFVVKRWLLADILPLTTVPNPPDWVEQVYVWSAIASLLLGFGLALIWIYRSSKARFASSREARARTGTWWLWAIFLYIVLFGLYLGIELGIGYPYTQPGSEEMLNTGLVQTVFANAPLGWVALFLVIDVVLLFWVPTALSTFGTLRYITPGARGLRKLTGG</sequence>
<feature type="transmembrane region" description="Helical" evidence="1">
    <location>
        <begin position="5"/>
        <end position="26"/>
    </location>
</feature>
<dbReference type="Proteomes" id="UP000607397">
    <property type="component" value="Unassembled WGS sequence"/>
</dbReference>
<name>A0A8K2A7W3_9CYAN</name>
<keyword evidence="1" id="KW-0812">Transmembrane</keyword>
<keyword evidence="1" id="KW-1133">Transmembrane helix</keyword>
<feature type="transmembrane region" description="Helical" evidence="1">
    <location>
        <begin position="131"/>
        <end position="153"/>
    </location>
</feature>
<feature type="transmembrane region" description="Helical" evidence="1">
    <location>
        <begin position="46"/>
        <end position="67"/>
    </location>
</feature>
<dbReference type="EMBL" id="WVIC01000012">
    <property type="protein sequence ID" value="NCJ06380.1"/>
    <property type="molecule type" value="Genomic_DNA"/>
</dbReference>
<gene>
    <name evidence="2" type="ORF">GS597_07620</name>
</gene>
<dbReference type="AlphaFoldDB" id="A0A8K2A7W3"/>
<feature type="transmembrane region" description="Helical" evidence="1">
    <location>
        <begin position="87"/>
        <end position="111"/>
    </location>
</feature>
<evidence type="ECO:0000313" key="3">
    <source>
        <dbReference type="Proteomes" id="UP000607397"/>
    </source>
</evidence>
<evidence type="ECO:0000256" key="1">
    <source>
        <dbReference type="SAM" id="Phobius"/>
    </source>
</evidence>